<gene>
    <name evidence="1" type="ORF">Mlute_01207</name>
</gene>
<evidence type="ECO:0000313" key="2">
    <source>
        <dbReference type="Proteomes" id="UP000265800"/>
    </source>
</evidence>
<dbReference type="RefSeq" id="WP_119359863.1">
    <property type="nucleotide sequence ID" value="NZ_QWKZ01000030.1"/>
</dbReference>
<comment type="caution">
    <text evidence="1">The sequence shown here is derived from an EMBL/GenBank/DDBJ whole genome shotgun (WGS) entry which is preliminary data.</text>
</comment>
<dbReference type="InterPro" id="IPR010349">
    <property type="entry name" value="Asparaginase_II"/>
</dbReference>
<protein>
    <submittedName>
        <fullName evidence="1">L-asparaginase II</fullName>
    </submittedName>
</protein>
<dbReference type="EMBL" id="QWKZ01000030">
    <property type="protein sequence ID" value="RIH86637.1"/>
    <property type="molecule type" value="Genomic_DNA"/>
</dbReference>
<reference evidence="1 2" key="1">
    <citation type="submission" date="2018-08" db="EMBL/GenBank/DDBJ databases">
        <title>Meiothermus luteus KCTC 52599 genome sequencing project.</title>
        <authorList>
            <person name="Da Costa M.S."/>
            <person name="Albuquerque L."/>
            <person name="Raposo P."/>
            <person name="Froufe H.J.C."/>
            <person name="Barroso C.S."/>
            <person name="Egas C."/>
        </authorList>
    </citation>
    <scope>NUCLEOTIDE SEQUENCE [LARGE SCALE GENOMIC DNA]</scope>
    <source>
        <strain evidence="1 2">KCTC 52599</strain>
    </source>
</reference>
<dbReference type="PANTHER" id="PTHR42110:SF1">
    <property type="entry name" value="L-ASPARAGINASE, PUTATIVE (AFU_ORTHOLOGUE AFUA_3G11890)-RELATED"/>
    <property type="match status" value="1"/>
</dbReference>
<dbReference type="Pfam" id="PF06089">
    <property type="entry name" value="Asparaginase_II"/>
    <property type="match status" value="1"/>
</dbReference>
<evidence type="ECO:0000313" key="1">
    <source>
        <dbReference type="EMBL" id="RIH86637.1"/>
    </source>
</evidence>
<accession>A0A399EPT4</accession>
<name>A0A399EPT4_9DEIN</name>
<dbReference type="OrthoDB" id="9770793at2"/>
<sequence length="335" mass="35925">MSAYTCVYRGGLLENRHRVFIAVVGPQGHLLAHSGPPEWTAPLRSTAKPFQALALYLSGAVQRFGLTPAEIALSCASHDGTPAHVALAAQYLKKIGLGPEHLACGVHLPFDPEARRALQRSGEAASPLHNNCSGKHAGMLATALALGVSPHGYEKPEHPVQQLILQTLRELSGHPQIPHAVDGCSVPTFALPLASAARMFALLAQPEAAPPRYREGLEGVFAAMRQHPEWVAGPRSIDTVLMQKVPGLVAKRGADGYYGMALRSSRWGPIGVALKVESGSNEAREPMVVRLLEELGALSPEEALPWRRPALKNVRGLEVGHLEAQLELHWTGQPA</sequence>
<dbReference type="Proteomes" id="UP000265800">
    <property type="component" value="Unassembled WGS sequence"/>
</dbReference>
<organism evidence="1 2">
    <name type="scientific">Meiothermus luteus</name>
    <dbReference type="NCBI Taxonomy" id="2026184"/>
    <lineage>
        <taxon>Bacteria</taxon>
        <taxon>Thermotogati</taxon>
        <taxon>Deinococcota</taxon>
        <taxon>Deinococci</taxon>
        <taxon>Thermales</taxon>
        <taxon>Thermaceae</taxon>
        <taxon>Meiothermus</taxon>
    </lineage>
</organism>
<keyword evidence="2" id="KW-1185">Reference proteome</keyword>
<proteinExistence type="predicted"/>
<dbReference type="PANTHER" id="PTHR42110">
    <property type="entry name" value="L-ASPARAGINASE, PUTATIVE (AFU_ORTHOLOGUE AFUA_3G11890)-RELATED"/>
    <property type="match status" value="1"/>
</dbReference>
<dbReference type="AlphaFoldDB" id="A0A399EPT4"/>